<evidence type="ECO:0000256" key="1">
    <source>
        <dbReference type="ARBA" id="ARBA00004123"/>
    </source>
</evidence>
<sequence length="324" mass="37054">MSKDTKNSYPYNSFQDHDHQSEGFSFPIITDHNNNYSYNNPFMYNQQQQQQQTPLQNPNHHEFDLSHMSFSNCLNGAVEYNTLSSAFDLSCSSSGVAINYPVSIISNKSDEAIRAAAHENPSSASFSSSEAGVEEDSSKIKEDLKLKSCEKRDDKSKKVKAKKKEEKKQREARFAFMTKSEVDNMEDGFRWRKYGQKAVKNSPFPRSYYRCTSQKCNVKKRIERSFEDPSMVITTYEGQHNHHSPATLRGNAAALLAPSLFLQPPSFPSFSQELFFPSNNPQNYPNTTHYTHDVINPQPQQPQLPDQYNQWPGIVSSFLHKPQP</sequence>
<protein>
    <recommendedName>
        <fullName evidence="7">WRKY domain-containing protein</fullName>
    </recommendedName>
</protein>
<feature type="region of interest" description="Disordered" evidence="6">
    <location>
        <begin position="117"/>
        <end position="139"/>
    </location>
</feature>
<dbReference type="EMBL" id="WHWC01000003">
    <property type="protein sequence ID" value="KAG8386712.1"/>
    <property type="molecule type" value="Genomic_DNA"/>
</dbReference>
<dbReference type="GO" id="GO:0003700">
    <property type="term" value="F:DNA-binding transcription factor activity"/>
    <property type="evidence" value="ECO:0007669"/>
    <property type="project" value="InterPro"/>
</dbReference>
<evidence type="ECO:0000256" key="5">
    <source>
        <dbReference type="ARBA" id="ARBA00023242"/>
    </source>
</evidence>
<keyword evidence="3" id="KW-0238">DNA-binding</keyword>
<evidence type="ECO:0000259" key="7">
    <source>
        <dbReference type="PROSITE" id="PS50811"/>
    </source>
</evidence>
<comment type="caution">
    <text evidence="8">The sequence shown here is derived from an EMBL/GenBank/DDBJ whole genome shotgun (WGS) entry which is preliminary data.</text>
</comment>
<dbReference type="AlphaFoldDB" id="A0AAV6Y1A4"/>
<dbReference type="PANTHER" id="PTHR31221">
    <property type="entry name" value="WRKY TRANSCRIPTION FACTOR PROTEIN 1-RELATED"/>
    <property type="match status" value="1"/>
</dbReference>
<dbReference type="SUPFAM" id="SSF118290">
    <property type="entry name" value="WRKY DNA-binding domain"/>
    <property type="match status" value="1"/>
</dbReference>
<evidence type="ECO:0000256" key="6">
    <source>
        <dbReference type="SAM" id="MobiDB-lite"/>
    </source>
</evidence>
<dbReference type="GO" id="GO:0005634">
    <property type="term" value="C:nucleus"/>
    <property type="evidence" value="ECO:0007669"/>
    <property type="project" value="UniProtKB-SubCell"/>
</dbReference>
<dbReference type="PANTHER" id="PTHR31221:SF361">
    <property type="entry name" value="WRKY DOMAIN-CONTAINING PROTEIN"/>
    <property type="match status" value="1"/>
</dbReference>
<dbReference type="PROSITE" id="PS50811">
    <property type="entry name" value="WRKY"/>
    <property type="match status" value="1"/>
</dbReference>
<dbReference type="FunFam" id="2.20.25.80:FF:000003">
    <property type="entry name" value="WRKY transcription factor 57"/>
    <property type="match status" value="1"/>
</dbReference>
<evidence type="ECO:0000313" key="8">
    <source>
        <dbReference type="EMBL" id="KAG8386712.1"/>
    </source>
</evidence>
<keyword evidence="4" id="KW-0804">Transcription</keyword>
<proteinExistence type="predicted"/>
<gene>
    <name evidence="8" type="ORF">BUALT_Bualt03G0177500</name>
</gene>
<dbReference type="GO" id="GO:0043565">
    <property type="term" value="F:sequence-specific DNA binding"/>
    <property type="evidence" value="ECO:0007669"/>
    <property type="project" value="InterPro"/>
</dbReference>
<evidence type="ECO:0000256" key="3">
    <source>
        <dbReference type="ARBA" id="ARBA00023125"/>
    </source>
</evidence>
<evidence type="ECO:0000256" key="2">
    <source>
        <dbReference type="ARBA" id="ARBA00023015"/>
    </source>
</evidence>
<keyword evidence="9" id="KW-1185">Reference proteome</keyword>
<evidence type="ECO:0000313" key="9">
    <source>
        <dbReference type="Proteomes" id="UP000826271"/>
    </source>
</evidence>
<accession>A0AAV6Y1A4</accession>
<evidence type="ECO:0000256" key="4">
    <source>
        <dbReference type="ARBA" id="ARBA00023163"/>
    </source>
</evidence>
<keyword evidence="5" id="KW-0539">Nucleus</keyword>
<dbReference type="SMART" id="SM00774">
    <property type="entry name" value="WRKY"/>
    <property type="match status" value="1"/>
</dbReference>
<organism evidence="8 9">
    <name type="scientific">Buddleja alternifolia</name>
    <dbReference type="NCBI Taxonomy" id="168488"/>
    <lineage>
        <taxon>Eukaryota</taxon>
        <taxon>Viridiplantae</taxon>
        <taxon>Streptophyta</taxon>
        <taxon>Embryophyta</taxon>
        <taxon>Tracheophyta</taxon>
        <taxon>Spermatophyta</taxon>
        <taxon>Magnoliopsida</taxon>
        <taxon>eudicotyledons</taxon>
        <taxon>Gunneridae</taxon>
        <taxon>Pentapetalae</taxon>
        <taxon>asterids</taxon>
        <taxon>lamiids</taxon>
        <taxon>Lamiales</taxon>
        <taxon>Scrophulariaceae</taxon>
        <taxon>Buddlejeae</taxon>
        <taxon>Buddleja</taxon>
    </lineage>
</organism>
<feature type="domain" description="WRKY" evidence="7">
    <location>
        <begin position="180"/>
        <end position="245"/>
    </location>
</feature>
<reference evidence="8" key="1">
    <citation type="submission" date="2019-10" db="EMBL/GenBank/DDBJ databases">
        <authorList>
            <person name="Zhang R."/>
            <person name="Pan Y."/>
            <person name="Wang J."/>
            <person name="Ma R."/>
            <person name="Yu S."/>
        </authorList>
    </citation>
    <scope>NUCLEOTIDE SEQUENCE</scope>
    <source>
        <strain evidence="8">LA-IB0</strain>
        <tissue evidence="8">Leaf</tissue>
    </source>
</reference>
<dbReference type="Proteomes" id="UP000826271">
    <property type="component" value="Unassembled WGS sequence"/>
</dbReference>
<dbReference type="InterPro" id="IPR003657">
    <property type="entry name" value="WRKY_dom"/>
</dbReference>
<dbReference type="InterPro" id="IPR044810">
    <property type="entry name" value="WRKY_plant"/>
</dbReference>
<dbReference type="Gene3D" id="2.20.25.80">
    <property type="entry name" value="WRKY domain"/>
    <property type="match status" value="1"/>
</dbReference>
<dbReference type="InterPro" id="IPR036576">
    <property type="entry name" value="WRKY_dom_sf"/>
</dbReference>
<dbReference type="Pfam" id="PF03106">
    <property type="entry name" value="WRKY"/>
    <property type="match status" value="1"/>
</dbReference>
<keyword evidence="2" id="KW-0805">Transcription regulation</keyword>
<comment type="subcellular location">
    <subcellularLocation>
        <location evidence="1">Nucleus</location>
    </subcellularLocation>
</comment>
<name>A0AAV6Y1A4_9LAMI</name>